<accession>A0ACB8D540</accession>
<dbReference type="Proteomes" id="UP000821865">
    <property type="component" value="Chromosome 3"/>
</dbReference>
<comment type="caution">
    <text evidence="1">The sequence shown here is derived from an EMBL/GenBank/DDBJ whole genome shotgun (WGS) entry which is preliminary data.</text>
</comment>
<gene>
    <name evidence="1" type="ORF">HPB49_011882</name>
</gene>
<protein>
    <submittedName>
        <fullName evidence="1">Uncharacterized protein</fullName>
    </submittedName>
</protein>
<proteinExistence type="predicted"/>
<organism evidence="1 2">
    <name type="scientific">Dermacentor silvarum</name>
    <name type="common">Tick</name>
    <dbReference type="NCBI Taxonomy" id="543639"/>
    <lineage>
        <taxon>Eukaryota</taxon>
        <taxon>Metazoa</taxon>
        <taxon>Ecdysozoa</taxon>
        <taxon>Arthropoda</taxon>
        <taxon>Chelicerata</taxon>
        <taxon>Arachnida</taxon>
        <taxon>Acari</taxon>
        <taxon>Parasitiformes</taxon>
        <taxon>Ixodida</taxon>
        <taxon>Ixodoidea</taxon>
        <taxon>Ixodidae</taxon>
        <taxon>Rhipicephalinae</taxon>
        <taxon>Dermacentor</taxon>
    </lineage>
</organism>
<evidence type="ECO:0000313" key="2">
    <source>
        <dbReference type="Proteomes" id="UP000821865"/>
    </source>
</evidence>
<name>A0ACB8D540_DERSI</name>
<reference evidence="1" key="1">
    <citation type="submission" date="2020-05" db="EMBL/GenBank/DDBJ databases">
        <title>Large-scale comparative analyses of tick genomes elucidate their genetic diversity and vector capacities.</title>
        <authorList>
            <person name="Jia N."/>
            <person name="Wang J."/>
            <person name="Shi W."/>
            <person name="Du L."/>
            <person name="Sun Y."/>
            <person name="Zhan W."/>
            <person name="Jiang J."/>
            <person name="Wang Q."/>
            <person name="Zhang B."/>
            <person name="Ji P."/>
            <person name="Sakyi L.B."/>
            <person name="Cui X."/>
            <person name="Yuan T."/>
            <person name="Jiang B."/>
            <person name="Yang W."/>
            <person name="Lam T.T.-Y."/>
            <person name="Chang Q."/>
            <person name="Ding S."/>
            <person name="Wang X."/>
            <person name="Zhu J."/>
            <person name="Ruan X."/>
            <person name="Zhao L."/>
            <person name="Wei J."/>
            <person name="Que T."/>
            <person name="Du C."/>
            <person name="Cheng J."/>
            <person name="Dai P."/>
            <person name="Han X."/>
            <person name="Huang E."/>
            <person name="Gao Y."/>
            <person name="Liu J."/>
            <person name="Shao H."/>
            <person name="Ye R."/>
            <person name="Li L."/>
            <person name="Wei W."/>
            <person name="Wang X."/>
            <person name="Wang C."/>
            <person name="Yang T."/>
            <person name="Huo Q."/>
            <person name="Li W."/>
            <person name="Guo W."/>
            <person name="Chen H."/>
            <person name="Zhou L."/>
            <person name="Ni X."/>
            <person name="Tian J."/>
            <person name="Zhou Y."/>
            <person name="Sheng Y."/>
            <person name="Liu T."/>
            <person name="Pan Y."/>
            <person name="Xia L."/>
            <person name="Li J."/>
            <person name="Zhao F."/>
            <person name="Cao W."/>
        </authorList>
    </citation>
    <scope>NUCLEOTIDE SEQUENCE</scope>
    <source>
        <strain evidence="1">Dsil-2018</strain>
    </source>
</reference>
<evidence type="ECO:0000313" key="1">
    <source>
        <dbReference type="EMBL" id="KAH7959560.1"/>
    </source>
</evidence>
<sequence length="320" mass="34020">MAGRSVRVITLGDPNDMVCMDGGVRVIAVDPSAQQPQMMPASCQSSLTKVFCGPVETIGMPACPKIKGSRLDWRITPEGGLEVTVGKPLTKEEEEKRERDRCKECQDDNKDKDKDKDKAAAKPAAASGSGTKLATLASMKSKLCDPLSLLANKRLPICFETTLGQETAPGLTSVTVINEQPGNPVMVQPRPAPVPSSRGCGPPGVQVICSSDGYGGYQQPTVTTCSGGGGGSGNFTGVRIRADSSSSMGRRCEQLLPEPCPAMQAIRIMDDGMANRRSSSRVVHIFEDPPGPSRSTRGSSRDRQVTARVVHIEEECPDYG</sequence>
<dbReference type="EMBL" id="CM023472">
    <property type="protein sequence ID" value="KAH7959560.1"/>
    <property type="molecule type" value="Genomic_DNA"/>
</dbReference>
<keyword evidence="2" id="KW-1185">Reference proteome</keyword>